<dbReference type="AlphaFoldDB" id="A0A427A079"/>
<feature type="region of interest" description="Disordered" evidence="1">
    <location>
        <begin position="57"/>
        <end position="123"/>
    </location>
</feature>
<evidence type="ECO:0000256" key="1">
    <source>
        <dbReference type="SAM" id="MobiDB-lite"/>
    </source>
</evidence>
<evidence type="ECO:0000313" key="3">
    <source>
        <dbReference type="Proteomes" id="UP000287651"/>
    </source>
</evidence>
<feature type="region of interest" description="Disordered" evidence="1">
    <location>
        <begin position="1"/>
        <end position="29"/>
    </location>
</feature>
<sequence>MQISIKHTQKTQSTENTNTMVAPEAGPVVDPVVGGELVDQVHRLGARRALGRRPLERHRFSSCPNQRGNLKNEQRIPYTSAGGRWEVRGTVARQKGRKKRKRSGAENRGGTSKWRREKEKDNY</sequence>
<name>A0A427A079_ENSVE</name>
<accession>A0A427A079</accession>
<protein>
    <submittedName>
        <fullName evidence="2">Uncharacterized protein</fullName>
    </submittedName>
</protein>
<feature type="compositionally biased region" description="Basic and acidic residues" evidence="1">
    <location>
        <begin position="114"/>
        <end position="123"/>
    </location>
</feature>
<comment type="caution">
    <text evidence="2">The sequence shown here is derived from an EMBL/GenBank/DDBJ whole genome shotgun (WGS) entry which is preliminary data.</text>
</comment>
<organism evidence="2 3">
    <name type="scientific">Ensete ventricosum</name>
    <name type="common">Abyssinian banana</name>
    <name type="synonym">Musa ensete</name>
    <dbReference type="NCBI Taxonomy" id="4639"/>
    <lineage>
        <taxon>Eukaryota</taxon>
        <taxon>Viridiplantae</taxon>
        <taxon>Streptophyta</taxon>
        <taxon>Embryophyta</taxon>
        <taxon>Tracheophyta</taxon>
        <taxon>Spermatophyta</taxon>
        <taxon>Magnoliopsida</taxon>
        <taxon>Liliopsida</taxon>
        <taxon>Zingiberales</taxon>
        <taxon>Musaceae</taxon>
        <taxon>Ensete</taxon>
    </lineage>
</organism>
<proteinExistence type="predicted"/>
<evidence type="ECO:0000313" key="2">
    <source>
        <dbReference type="EMBL" id="RRT69630.1"/>
    </source>
</evidence>
<feature type="compositionally biased region" description="Polar residues" evidence="1">
    <location>
        <begin position="1"/>
        <end position="20"/>
    </location>
</feature>
<dbReference type="EMBL" id="AMZH03004283">
    <property type="protein sequence ID" value="RRT69630.1"/>
    <property type="molecule type" value="Genomic_DNA"/>
</dbReference>
<dbReference type="Proteomes" id="UP000287651">
    <property type="component" value="Unassembled WGS sequence"/>
</dbReference>
<gene>
    <name evidence="2" type="ORF">B296_00037201</name>
</gene>
<feature type="compositionally biased region" description="Polar residues" evidence="1">
    <location>
        <begin position="62"/>
        <end position="71"/>
    </location>
</feature>
<reference evidence="2 3" key="1">
    <citation type="journal article" date="2014" name="Agronomy (Basel)">
        <title>A Draft Genome Sequence for Ensete ventricosum, the Drought-Tolerant Tree Against Hunger.</title>
        <authorList>
            <person name="Harrison J."/>
            <person name="Moore K.A."/>
            <person name="Paszkiewicz K."/>
            <person name="Jones T."/>
            <person name="Grant M."/>
            <person name="Ambacheew D."/>
            <person name="Muzemil S."/>
            <person name="Studholme D.J."/>
        </authorList>
    </citation>
    <scope>NUCLEOTIDE SEQUENCE [LARGE SCALE GENOMIC DNA]</scope>
</reference>